<protein>
    <recommendedName>
        <fullName evidence="2">Outer membrane lipoprotein BamD-like domain-containing protein</fullName>
    </recommendedName>
</protein>
<proteinExistence type="predicted"/>
<evidence type="ECO:0000313" key="4">
    <source>
        <dbReference type="Proteomes" id="UP001156706"/>
    </source>
</evidence>
<sequence>MAQEAVRPEVGKPLAAASNLMRSGKHREALAKTREADAVGGKSAYESFVVDRMMGFAAASAGDAQTAAKALQSAMDSGKMSGSEKLTAMEALVSAYYRAKDFKGAAAWADRYTRAGGTNAQITGLSAQLRYMSGDSAGAARELNAQVTSDIKAGRKPSEEKLQLLANAYLNQKNTDGYLATLEKLVTYYPKPSYWTDVISRVSRKTGFADRLALEVYRLKFATNNMVSVEDYMQMAQLAMQEGFNAEGKKVVEKGFAANVLGQGPQAERQKRLLDLANKRVATEAATFAQLEKEANASADGSLLVNLGMSLVGAGQSAKGIAMMEQGIQKGGLKRPEDSKLRLGIAYLMAGQKPKAVQMLKTVQGKDGTADVARLWTLHAQQH</sequence>
<evidence type="ECO:0000256" key="1">
    <source>
        <dbReference type="ARBA" id="ARBA00022729"/>
    </source>
</evidence>
<dbReference type="EMBL" id="BSOG01000004">
    <property type="protein sequence ID" value="GLR14256.1"/>
    <property type="molecule type" value="Genomic_DNA"/>
</dbReference>
<dbReference type="SUPFAM" id="SSF81901">
    <property type="entry name" value="HCP-like"/>
    <property type="match status" value="1"/>
</dbReference>
<reference evidence="4" key="1">
    <citation type="journal article" date="2019" name="Int. J. Syst. Evol. Microbiol.">
        <title>The Global Catalogue of Microorganisms (GCM) 10K type strain sequencing project: providing services to taxonomists for standard genome sequencing and annotation.</title>
        <authorList>
            <consortium name="The Broad Institute Genomics Platform"/>
            <consortium name="The Broad Institute Genome Sequencing Center for Infectious Disease"/>
            <person name="Wu L."/>
            <person name="Ma J."/>
        </authorList>
    </citation>
    <scope>NUCLEOTIDE SEQUENCE [LARGE SCALE GENOMIC DNA]</scope>
    <source>
        <strain evidence="4">NBRC 110044</strain>
    </source>
</reference>
<comment type="caution">
    <text evidence="3">The sequence shown here is derived from an EMBL/GenBank/DDBJ whole genome shotgun (WGS) entry which is preliminary data.</text>
</comment>
<dbReference type="Proteomes" id="UP001156706">
    <property type="component" value="Unassembled WGS sequence"/>
</dbReference>
<dbReference type="RefSeq" id="WP_284197338.1">
    <property type="nucleotide sequence ID" value="NZ_BSOG01000004.1"/>
</dbReference>
<organism evidence="3 4">
    <name type="scientific">Chitinimonas prasina</name>
    <dbReference type="NCBI Taxonomy" id="1434937"/>
    <lineage>
        <taxon>Bacteria</taxon>
        <taxon>Pseudomonadati</taxon>
        <taxon>Pseudomonadota</taxon>
        <taxon>Betaproteobacteria</taxon>
        <taxon>Neisseriales</taxon>
        <taxon>Chitinibacteraceae</taxon>
        <taxon>Chitinimonas</taxon>
    </lineage>
</organism>
<feature type="domain" description="Outer membrane lipoprotein BamD-like" evidence="2">
    <location>
        <begin position="58"/>
        <end position="203"/>
    </location>
</feature>
<keyword evidence="1" id="KW-0732">Signal</keyword>
<evidence type="ECO:0000259" key="2">
    <source>
        <dbReference type="Pfam" id="PF13525"/>
    </source>
</evidence>
<dbReference type="Gene3D" id="1.25.40.10">
    <property type="entry name" value="Tetratricopeptide repeat domain"/>
    <property type="match status" value="2"/>
</dbReference>
<keyword evidence="4" id="KW-1185">Reference proteome</keyword>
<gene>
    <name evidence="3" type="ORF">GCM10007907_30460</name>
</gene>
<dbReference type="InterPro" id="IPR011990">
    <property type="entry name" value="TPR-like_helical_dom_sf"/>
</dbReference>
<dbReference type="InterPro" id="IPR039565">
    <property type="entry name" value="BamD-like"/>
</dbReference>
<accession>A0ABQ5YGX9</accession>
<evidence type="ECO:0000313" key="3">
    <source>
        <dbReference type="EMBL" id="GLR14256.1"/>
    </source>
</evidence>
<name>A0ABQ5YGX9_9NEIS</name>
<dbReference type="Pfam" id="PF13525">
    <property type="entry name" value="YfiO"/>
    <property type="match status" value="1"/>
</dbReference>